<dbReference type="GO" id="GO:0060837">
    <property type="term" value="P:blood vessel endothelial cell differentiation"/>
    <property type="evidence" value="ECO:0007669"/>
    <property type="project" value="Ensembl"/>
</dbReference>
<dbReference type="PANTHER" id="PTHR11409:SF44">
    <property type="entry name" value="ADENOSINE DEAMINASE"/>
    <property type="match status" value="1"/>
</dbReference>
<dbReference type="STRING" id="8187.ENSLCAP00010049168"/>
<accession>A0A4W6FD54</accession>
<evidence type="ECO:0000256" key="2">
    <source>
        <dbReference type="ARBA" id="ARBA00004613"/>
    </source>
</evidence>
<dbReference type="InParanoid" id="A0A4W6FD54"/>
<comment type="similarity">
    <text evidence="3">Belongs to the metallo-dependent hydrolases superfamily. Adenosine and AMP deaminases family. ADGF subfamily.</text>
</comment>
<evidence type="ECO:0000256" key="5">
    <source>
        <dbReference type="ARBA" id="ARBA00022525"/>
    </source>
</evidence>
<dbReference type="NCBIfam" id="TIGR01431">
    <property type="entry name" value="adm_rel"/>
    <property type="match status" value="1"/>
</dbReference>
<evidence type="ECO:0000256" key="10">
    <source>
        <dbReference type="SAM" id="SignalP"/>
    </source>
</evidence>
<feature type="domain" description="Adenosine deaminase" evidence="11">
    <location>
        <begin position="102"/>
        <end position="382"/>
    </location>
</feature>
<sequence>MLFLLTGAALHIHSSSLVSVEWLVRNVTYRPHCYICFTWDNSVRFLFSDRQPFPRWDCFYWQLLETLRAKVGDPVGFDNSLMQHLTLFTEDPDGEYPNQDVVWEKFEKAFIAAAGLITHAPVLRDYFYKGLEELHRDNVMYLELRSGLSRVCTYELDGTIHDRVWTLKMFQEVTKKFIADHPDFLGARIIISVKAAVKEAIQLQRDFPDVIAGFDMVGREDSGRTLWYFREALSLPAELGVRLPYFFHAGETDDEGTDVDQNILDALLFNTMRIGHGYALAHHPLAKELSRKREVAVELCPISNQVLKLVSDLRNHPAAVLMSEGHPMVISSDDPSLFGTTGLSYDFYQAFVGIGGLKANLGTLKELAVNSIRYSSLPAHLKDTGHVMWQNKWDAFIADNS</sequence>
<dbReference type="GO" id="GO:0030223">
    <property type="term" value="P:neutrophil differentiation"/>
    <property type="evidence" value="ECO:0007669"/>
    <property type="project" value="Ensembl"/>
</dbReference>
<comment type="catalytic activity">
    <reaction evidence="9">
        <text>adenosine + H2O + H(+) = inosine + NH4(+)</text>
        <dbReference type="Rhea" id="RHEA:24408"/>
        <dbReference type="ChEBI" id="CHEBI:15377"/>
        <dbReference type="ChEBI" id="CHEBI:15378"/>
        <dbReference type="ChEBI" id="CHEBI:16335"/>
        <dbReference type="ChEBI" id="CHEBI:17596"/>
        <dbReference type="ChEBI" id="CHEBI:28938"/>
        <dbReference type="EC" id="3.5.4.4"/>
    </reaction>
</comment>
<evidence type="ECO:0000313" key="13">
    <source>
        <dbReference type="Proteomes" id="UP000314980"/>
    </source>
</evidence>
<dbReference type="InterPro" id="IPR006331">
    <property type="entry name" value="ADGF"/>
</dbReference>
<dbReference type="AlphaFoldDB" id="A0A4W6FD54"/>
<organism evidence="12 13">
    <name type="scientific">Lates calcarifer</name>
    <name type="common">Barramundi</name>
    <name type="synonym">Holocentrus calcarifer</name>
    <dbReference type="NCBI Taxonomy" id="8187"/>
    <lineage>
        <taxon>Eukaryota</taxon>
        <taxon>Metazoa</taxon>
        <taxon>Chordata</taxon>
        <taxon>Craniata</taxon>
        <taxon>Vertebrata</taxon>
        <taxon>Euteleostomi</taxon>
        <taxon>Actinopterygii</taxon>
        <taxon>Neopterygii</taxon>
        <taxon>Teleostei</taxon>
        <taxon>Neoteleostei</taxon>
        <taxon>Acanthomorphata</taxon>
        <taxon>Carangaria</taxon>
        <taxon>Carangaria incertae sedis</taxon>
        <taxon>Centropomidae</taxon>
        <taxon>Lates</taxon>
    </lineage>
</organism>
<evidence type="ECO:0000256" key="9">
    <source>
        <dbReference type="ARBA" id="ARBA00047764"/>
    </source>
</evidence>
<reference evidence="12" key="3">
    <citation type="submission" date="2025-09" db="UniProtKB">
        <authorList>
            <consortium name="Ensembl"/>
        </authorList>
    </citation>
    <scope>IDENTIFICATION</scope>
</reference>
<dbReference type="Proteomes" id="UP000314980">
    <property type="component" value="Unassembled WGS sequence"/>
</dbReference>
<dbReference type="EC" id="3.5.4.4" evidence="4"/>
<dbReference type="InterPro" id="IPR032466">
    <property type="entry name" value="Metal_Hydrolase"/>
</dbReference>
<evidence type="ECO:0000256" key="3">
    <source>
        <dbReference type="ARBA" id="ARBA00006083"/>
    </source>
</evidence>
<evidence type="ECO:0000256" key="4">
    <source>
        <dbReference type="ARBA" id="ARBA00012784"/>
    </source>
</evidence>
<keyword evidence="8" id="KW-0378">Hydrolase</keyword>
<dbReference type="GO" id="GO:0046103">
    <property type="term" value="P:inosine biosynthetic process"/>
    <property type="evidence" value="ECO:0007669"/>
    <property type="project" value="TreeGrafter"/>
</dbReference>
<dbReference type="GO" id="GO:0004000">
    <property type="term" value="F:adenosine deaminase activity"/>
    <property type="evidence" value="ECO:0007669"/>
    <property type="project" value="InterPro"/>
</dbReference>
<comment type="subcellular location">
    <subcellularLocation>
        <location evidence="2">Secreted</location>
    </subcellularLocation>
</comment>
<reference evidence="13" key="1">
    <citation type="submission" date="2015-09" db="EMBL/GenBank/DDBJ databases">
        <authorList>
            <person name="Sai Rama Sridatta P."/>
        </authorList>
    </citation>
    <scope>NUCLEOTIDE SEQUENCE [LARGE SCALE GENOMIC DNA]</scope>
</reference>
<evidence type="ECO:0000313" key="12">
    <source>
        <dbReference type="Ensembl" id="ENSLCAP00010049168.1"/>
    </source>
</evidence>
<comment type="cofactor">
    <cofactor evidence="1">
        <name>Zn(2+)</name>
        <dbReference type="ChEBI" id="CHEBI:29105"/>
    </cofactor>
</comment>
<name>A0A4W6FD54_LATCA</name>
<dbReference type="Gene3D" id="3.20.20.140">
    <property type="entry name" value="Metal-dependent hydrolases"/>
    <property type="match status" value="1"/>
</dbReference>
<evidence type="ECO:0000256" key="6">
    <source>
        <dbReference type="ARBA" id="ARBA00022723"/>
    </source>
</evidence>
<evidence type="ECO:0000256" key="8">
    <source>
        <dbReference type="ARBA" id="ARBA00022801"/>
    </source>
</evidence>
<dbReference type="GO" id="GO:0046872">
    <property type="term" value="F:metal ion binding"/>
    <property type="evidence" value="ECO:0007669"/>
    <property type="project" value="UniProtKB-KW"/>
</dbReference>
<evidence type="ECO:0000256" key="7">
    <source>
        <dbReference type="ARBA" id="ARBA00022729"/>
    </source>
</evidence>
<dbReference type="Pfam" id="PF00962">
    <property type="entry name" value="A_deaminase"/>
    <property type="match status" value="1"/>
</dbReference>
<proteinExistence type="inferred from homology"/>
<dbReference type="GO" id="GO:0005615">
    <property type="term" value="C:extracellular space"/>
    <property type="evidence" value="ECO:0007669"/>
    <property type="project" value="InterPro"/>
</dbReference>
<keyword evidence="5" id="KW-0964">Secreted</keyword>
<dbReference type="PANTHER" id="PTHR11409">
    <property type="entry name" value="ADENOSINE DEAMINASE"/>
    <property type="match status" value="1"/>
</dbReference>
<dbReference type="GeneTree" id="ENSGT00950000183113"/>
<keyword evidence="7 10" id="KW-0732">Signal</keyword>
<feature type="signal peptide" evidence="10">
    <location>
        <begin position="1"/>
        <end position="17"/>
    </location>
</feature>
<dbReference type="SUPFAM" id="SSF51556">
    <property type="entry name" value="Metallo-dependent hydrolases"/>
    <property type="match status" value="1"/>
</dbReference>
<dbReference type="InterPro" id="IPR006330">
    <property type="entry name" value="Ado/ade_deaminase"/>
</dbReference>
<feature type="chain" id="PRO_5021355938" description="adenosine deaminase" evidence="10">
    <location>
        <begin position="18"/>
        <end position="401"/>
    </location>
</feature>
<keyword evidence="6" id="KW-0479">Metal-binding</keyword>
<protein>
    <recommendedName>
        <fullName evidence="4">adenosine deaminase</fullName>
        <ecNumber evidence="4">3.5.4.4</ecNumber>
    </recommendedName>
</protein>
<reference evidence="12" key="2">
    <citation type="submission" date="2025-08" db="UniProtKB">
        <authorList>
            <consortium name="Ensembl"/>
        </authorList>
    </citation>
    <scope>IDENTIFICATION</scope>
</reference>
<dbReference type="GO" id="GO:0006154">
    <property type="term" value="P:adenosine catabolic process"/>
    <property type="evidence" value="ECO:0007669"/>
    <property type="project" value="InterPro"/>
</dbReference>
<keyword evidence="13" id="KW-1185">Reference proteome</keyword>
<evidence type="ECO:0000259" key="11">
    <source>
        <dbReference type="Pfam" id="PF00962"/>
    </source>
</evidence>
<gene>
    <name evidence="12" type="primary">ADA2</name>
</gene>
<dbReference type="Ensembl" id="ENSLCAT00010050399.1">
    <property type="protein sequence ID" value="ENSLCAP00010049168.1"/>
    <property type="gene ID" value="ENSLCAG00010022872.1"/>
</dbReference>
<dbReference type="InterPro" id="IPR001365">
    <property type="entry name" value="A_deaminase_dom"/>
</dbReference>
<evidence type="ECO:0000256" key="1">
    <source>
        <dbReference type="ARBA" id="ARBA00001947"/>
    </source>
</evidence>
<dbReference type="FunFam" id="3.20.20.140:FF:000017">
    <property type="entry name" value="Adenosine deaminase 2"/>
    <property type="match status" value="1"/>
</dbReference>